<dbReference type="PANTHER" id="PTHR20946:SF0">
    <property type="entry name" value="SANT AND BTB DOMAIN REGULATOR OF CLASS SWITCH RECOMBINATION"/>
    <property type="match status" value="1"/>
</dbReference>
<dbReference type="GeneID" id="100573386"/>
<evidence type="ECO:0000313" key="3">
    <source>
        <dbReference type="Proteomes" id="UP000007819"/>
    </source>
</evidence>
<dbReference type="PANTHER" id="PTHR20946">
    <property type="entry name" value="SANT AND BTB DOMAIN REGULATOR OF CLASS SWITCH RECOMBINATION"/>
    <property type="match status" value="1"/>
</dbReference>
<dbReference type="AlphaFoldDB" id="A0A8R2F8B8"/>
<reference evidence="2" key="2">
    <citation type="submission" date="2022-06" db="UniProtKB">
        <authorList>
            <consortium name="EnsemblMetazoa"/>
        </authorList>
    </citation>
    <scope>IDENTIFICATION</scope>
</reference>
<keyword evidence="3" id="KW-1185">Reference proteome</keyword>
<dbReference type="InterPro" id="IPR045902">
    <property type="entry name" value="SANBR-like"/>
</dbReference>
<protein>
    <submittedName>
        <fullName evidence="2">Uncharacterized protein</fullName>
    </submittedName>
</protein>
<dbReference type="OrthoDB" id="550012at2759"/>
<evidence type="ECO:0000256" key="1">
    <source>
        <dbReference type="SAM" id="MobiDB-lite"/>
    </source>
</evidence>
<evidence type="ECO:0000313" key="2">
    <source>
        <dbReference type="EnsemblMetazoa" id="XP_008181082.1"/>
    </source>
</evidence>
<dbReference type="KEGG" id="api:100573386"/>
<dbReference type="EnsemblMetazoa" id="XM_008182860.2">
    <property type="protein sequence ID" value="XP_008181082.1"/>
    <property type="gene ID" value="LOC100573386"/>
</dbReference>
<dbReference type="Proteomes" id="UP000007819">
    <property type="component" value="Chromosome X"/>
</dbReference>
<sequence length="454" mass="52828">MKDFPKKWSIGNVDRETFIDSMNRLMDNDDDETSSSSSDDTDTNNAKPLNKIKIQLSYTNLINDLLEKNPNSEYGHFESYANVMYCHDCQMMLQPKYISRIPCKVPEFVVQQDGTVIYVHSKCEKLDLTKYIQSIATQTGSWEKTYWHIWSECHFLTCRTCKLQYPVRNSAMCQYHPEFPEYFPIGNLGLEQPIGRYPCCGERAFQFELVKNPFGCKFRKHIPNKDNLYSRRIVKLMCNNRDLTVAHPPALNRESKIMKFVNLDPGIKRPNYQHWWVKLTLEANGYTHQPIISSGCNFSTGQKKLKKWKDLNKRREKNRIQLKKWVNINNKEPIVHPSKSSINVKENADVNSPISNEKLVDTKNLINQGNLWKKSCPMTSIQDSQREEESIFFDQIIVSYIKPIKGVKGLSGTLDQFRDGYTLVRANMLAKIEAQYKSTNLKPTKSCNDKKKKF</sequence>
<name>A0A8R2F8B8_ACYPI</name>
<reference evidence="3" key="1">
    <citation type="submission" date="2010-06" db="EMBL/GenBank/DDBJ databases">
        <authorList>
            <person name="Jiang H."/>
            <person name="Abraham K."/>
            <person name="Ali S."/>
            <person name="Alsbrooks S.L."/>
            <person name="Anim B.N."/>
            <person name="Anosike U.S."/>
            <person name="Attaway T."/>
            <person name="Bandaranaike D.P."/>
            <person name="Battles P.K."/>
            <person name="Bell S.N."/>
            <person name="Bell A.V."/>
            <person name="Beltran B."/>
            <person name="Bickham C."/>
            <person name="Bustamante Y."/>
            <person name="Caleb T."/>
            <person name="Canada A."/>
            <person name="Cardenas V."/>
            <person name="Carter K."/>
            <person name="Chacko J."/>
            <person name="Chandrabose M.N."/>
            <person name="Chavez D."/>
            <person name="Chavez A."/>
            <person name="Chen L."/>
            <person name="Chu H.-S."/>
            <person name="Claassen K.J."/>
            <person name="Cockrell R."/>
            <person name="Collins M."/>
            <person name="Cooper J.A."/>
            <person name="Cree A."/>
            <person name="Curry S.M."/>
            <person name="Da Y."/>
            <person name="Dao M.D."/>
            <person name="Das B."/>
            <person name="Davila M.-L."/>
            <person name="Davy-Carroll L."/>
            <person name="Denson S."/>
            <person name="Dinh H."/>
            <person name="Ebong V.E."/>
            <person name="Edwards J.R."/>
            <person name="Egan A."/>
            <person name="El-Daye J."/>
            <person name="Escobedo L."/>
            <person name="Fernandez S."/>
            <person name="Fernando P.R."/>
            <person name="Flagg N."/>
            <person name="Forbes L.D."/>
            <person name="Fowler R.G."/>
            <person name="Fu Q."/>
            <person name="Gabisi R.A."/>
            <person name="Ganer J."/>
            <person name="Garbino Pronczuk A."/>
            <person name="Garcia R.M."/>
            <person name="Garner T."/>
            <person name="Garrett T.E."/>
            <person name="Gonzalez D.A."/>
            <person name="Hamid H."/>
            <person name="Hawkins E.S."/>
            <person name="Hirani K."/>
            <person name="Hogues M.E."/>
            <person name="Hollins B."/>
            <person name="Hsiao C.-H."/>
            <person name="Jabil R."/>
            <person name="James M.L."/>
            <person name="Jhangiani S.N."/>
            <person name="Johnson B."/>
            <person name="Johnson Q."/>
            <person name="Joshi V."/>
            <person name="Kalu J.B."/>
            <person name="Kam C."/>
            <person name="Kashfia A."/>
            <person name="Keebler J."/>
            <person name="Kisamo H."/>
            <person name="Kovar C.L."/>
            <person name="Lago L.A."/>
            <person name="Lai C.-Y."/>
            <person name="Laidlaw J."/>
            <person name="Lara F."/>
            <person name="Le T.-K."/>
            <person name="Lee S.L."/>
            <person name="Legall F.H."/>
            <person name="Lemon S.J."/>
            <person name="Lewis L.R."/>
            <person name="Li B."/>
            <person name="Liu Y."/>
            <person name="Liu Y.-S."/>
            <person name="Lopez J."/>
            <person name="Lozado R.J."/>
            <person name="Lu J."/>
            <person name="Madu R.C."/>
            <person name="Maheshwari M."/>
            <person name="Maheshwari R."/>
            <person name="Malloy K."/>
            <person name="Martinez E."/>
            <person name="Mathew T."/>
            <person name="Mercado I.C."/>
            <person name="Mercado C."/>
            <person name="Meyer B."/>
            <person name="Montgomery K."/>
            <person name="Morgan M.B."/>
            <person name="Munidasa M."/>
            <person name="Nazareth L.V."/>
            <person name="Nelson J."/>
            <person name="Ng B.M."/>
            <person name="Nguyen N.B."/>
            <person name="Nguyen P.Q."/>
            <person name="Nguyen T."/>
            <person name="Obregon M."/>
            <person name="Okwuonu G.O."/>
            <person name="Onwere C.G."/>
            <person name="Orozco G."/>
            <person name="Parra A."/>
            <person name="Patel S."/>
            <person name="Patil S."/>
            <person name="Perez A."/>
            <person name="Perez Y."/>
            <person name="Pham C."/>
            <person name="Primus E.L."/>
            <person name="Pu L.-L."/>
            <person name="Puazo M."/>
            <person name="Qin X."/>
            <person name="Quiroz J.B."/>
            <person name="Reese J."/>
            <person name="Richards S."/>
            <person name="Rives C.M."/>
            <person name="Robberts R."/>
            <person name="Ruiz S.J."/>
            <person name="Ruiz M.J."/>
            <person name="Santibanez J."/>
            <person name="Schneider B.W."/>
            <person name="Sisson I."/>
            <person name="Smith M."/>
            <person name="Sodergren E."/>
            <person name="Song X.-Z."/>
            <person name="Song B.B."/>
            <person name="Summersgill H."/>
            <person name="Thelus R."/>
            <person name="Thornton R.D."/>
            <person name="Trejos Z.Y."/>
            <person name="Usmani K."/>
            <person name="Vattathil S."/>
            <person name="Villasana D."/>
            <person name="Walker D.L."/>
            <person name="Wang S."/>
            <person name="Wang K."/>
            <person name="White C.S."/>
            <person name="Williams A.C."/>
            <person name="Williamson J."/>
            <person name="Wilson K."/>
            <person name="Woghiren I.O."/>
            <person name="Woodworth J.R."/>
            <person name="Worley K.C."/>
            <person name="Wright R.A."/>
            <person name="Wu W."/>
            <person name="Young L."/>
            <person name="Zhang L."/>
            <person name="Zhang J."/>
            <person name="Zhu Y."/>
            <person name="Muzny D.M."/>
            <person name="Weinstock G."/>
            <person name="Gibbs R.A."/>
        </authorList>
    </citation>
    <scope>NUCLEOTIDE SEQUENCE [LARGE SCALE GENOMIC DNA]</scope>
    <source>
        <strain evidence="3">LSR1</strain>
    </source>
</reference>
<feature type="region of interest" description="Disordered" evidence="1">
    <location>
        <begin position="25"/>
        <end position="46"/>
    </location>
</feature>
<accession>A0A8R2F8B8</accession>
<organism evidence="2 3">
    <name type="scientific">Acyrthosiphon pisum</name>
    <name type="common">Pea aphid</name>
    <dbReference type="NCBI Taxonomy" id="7029"/>
    <lineage>
        <taxon>Eukaryota</taxon>
        <taxon>Metazoa</taxon>
        <taxon>Ecdysozoa</taxon>
        <taxon>Arthropoda</taxon>
        <taxon>Hexapoda</taxon>
        <taxon>Insecta</taxon>
        <taxon>Pterygota</taxon>
        <taxon>Neoptera</taxon>
        <taxon>Paraneoptera</taxon>
        <taxon>Hemiptera</taxon>
        <taxon>Sternorrhyncha</taxon>
        <taxon>Aphidomorpha</taxon>
        <taxon>Aphidoidea</taxon>
        <taxon>Aphididae</taxon>
        <taxon>Macrosiphini</taxon>
        <taxon>Acyrthosiphon</taxon>
    </lineage>
</organism>
<dbReference type="RefSeq" id="XP_008181082.1">
    <property type="nucleotide sequence ID" value="XM_008182860.2"/>
</dbReference>
<proteinExistence type="predicted"/>